<reference evidence="8" key="1">
    <citation type="submission" date="2019-03" db="EMBL/GenBank/DDBJ databases">
        <authorList>
            <person name="Danneels B."/>
        </authorList>
    </citation>
    <scope>NUCLEOTIDE SEQUENCE</scope>
</reference>
<keyword evidence="3 8" id="KW-0808">Transferase</keyword>
<dbReference type="GO" id="GO:0071555">
    <property type="term" value="P:cell wall organization"/>
    <property type="evidence" value="ECO:0007669"/>
    <property type="project" value="TreeGrafter"/>
</dbReference>
<evidence type="ECO:0000256" key="6">
    <source>
        <dbReference type="ARBA" id="ARBA00023136"/>
    </source>
</evidence>
<keyword evidence="2" id="KW-1003">Cell membrane</keyword>
<sequence length="342" mass="36567">MDLSSWPWWLFVSAACLAWLLTSVLRRYALARNVLDVPNARSSHQQPTPRGGGMAFVASYLASVGVLWSIGGVDGRLAAALMGGGASIALIGFLDDHGHIQARWRLLGHFVAAAWILACLGGAPLLVLNDSAVSLGVMGWVLGAFFLVWLLNLYNFMDGIDGLASVEAICVAVGGTMLYLLAGLPEEATASLLLGAAVAGFLVWNFPPARIFMGDGGSGFLGIVLGALCLHAGWDDPSLLWGWIILLGVFVVDATVTLLRRLLRGERVYEAHRTHAYQYASRRWKNHKIVTLSTLVINICWLLPWAASVALGWLPGWLGVLVAYAPLVAMALSLGAGKPEQA</sequence>
<evidence type="ECO:0000256" key="3">
    <source>
        <dbReference type="ARBA" id="ARBA00022679"/>
    </source>
</evidence>
<dbReference type="Pfam" id="PF00953">
    <property type="entry name" value="Glycos_transf_4"/>
    <property type="match status" value="1"/>
</dbReference>
<feature type="transmembrane region" description="Helical" evidence="7">
    <location>
        <begin position="106"/>
        <end position="126"/>
    </location>
</feature>
<dbReference type="CDD" id="cd06854">
    <property type="entry name" value="GT_WbpL_WbcO_like"/>
    <property type="match status" value="1"/>
</dbReference>
<feature type="transmembrane region" description="Helical" evidence="7">
    <location>
        <begin position="289"/>
        <end position="311"/>
    </location>
</feature>
<evidence type="ECO:0000256" key="4">
    <source>
        <dbReference type="ARBA" id="ARBA00022692"/>
    </source>
</evidence>
<feature type="transmembrane region" description="Helical" evidence="7">
    <location>
        <begin position="163"/>
        <end position="182"/>
    </location>
</feature>
<evidence type="ECO:0000256" key="1">
    <source>
        <dbReference type="ARBA" id="ARBA00004651"/>
    </source>
</evidence>
<accession>A0A484Q1V6</accession>
<feature type="transmembrane region" description="Helical" evidence="7">
    <location>
        <begin position="51"/>
        <end position="71"/>
    </location>
</feature>
<evidence type="ECO:0000313" key="8">
    <source>
        <dbReference type="EMBL" id="VFR32378.1"/>
    </source>
</evidence>
<proteinExistence type="predicted"/>
<evidence type="ECO:0000256" key="5">
    <source>
        <dbReference type="ARBA" id="ARBA00022989"/>
    </source>
</evidence>
<feature type="transmembrane region" description="Helical" evidence="7">
    <location>
        <begin position="218"/>
        <end position="234"/>
    </location>
</feature>
<dbReference type="GO" id="GO:0016780">
    <property type="term" value="F:phosphotransferase activity, for other substituted phosphate groups"/>
    <property type="evidence" value="ECO:0007669"/>
    <property type="project" value="InterPro"/>
</dbReference>
<dbReference type="PANTHER" id="PTHR22926">
    <property type="entry name" value="PHOSPHO-N-ACETYLMURAMOYL-PENTAPEPTIDE-TRANSFERASE"/>
    <property type="match status" value="1"/>
</dbReference>
<protein>
    <submittedName>
        <fullName evidence="8">Undecaprenyl-phosphate N-acetylglucosaminyl 1-phosphate transferase</fullName>
        <ecNumber evidence="8">2.7.8.-</ecNumber>
    </submittedName>
</protein>
<feature type="transmembrane region" description="Helical" evidence="7">
    <location>
        <begin position="77"/>
        <end position="94"/>
    </location>
</feature>
<keyword evidence="5 7" id="KW-1133">Transmembrane helix</keyword>
<feature type="transmembrane region" description="Helical" evidence="7">
    <location>
        <begin position="240"/>
        <end position="259"/>
    </location>
</feature>
<dbReference type="InterPro" id="IPR000715">
    <property type="entry name" value="Glycosyl_transferase_4"/>
</dbReference>
<evidence type="ECO:0000256" key="7">
    <source>
        <dbReference type="SAM" id="Phobius"/>
    </source>
</evidence>
<feature type="transmembrane region" description="Helical" evidence="7">
    <location>
        <begin position="6"/>
        <end position="25"/>
    </location>
</feature>
<dbReference type="GO" id="GO:0005886">
    <property type="term" value="C:plasma membrane"/>
    <property type="evidence" value="ECO:0007669"/>
    <property type="project" value="UniProtKB-SubCell"/>
</dbReference>
<evidence type="ECO:0000256" key="2">
    <source>
        <dbReference type="ARBA" id="ARBA00022475"/>
    </source>
</evidence>
<gene>
    <name evidence="8" type="ORF">AMP9_2687</name>
</gene>
<feature type="transmembrane region" description="Helical" evidence="7">
    <location>
        <begin position="188"/>
        <end position="206"/>
    </location>
</feature>
<dbReference type="GO" id="GO:0044038">
    <property type="term" value="P:cell wall macromolecule biosynthetic process"/>
    <property type="evidence" value="ECO:0007669"/>
    <property type="project" value="TreeGrafter"/>
</dbReference>
<feature type="transmembrane region" description="Helical" evidence="7">
    <location>
        <begin position="317"/>
        <end position="337"/>
    </location>
</feature>
<keyword evidence="4 7" id="KW-0812">Transmembrane</keyword>
<dbReference type="AlphaFoldDB" id="A0A484Q1V6"/>
<dbReference type="EC" id="2.7.8.-" evidence="8"/>
<feature type="transmembrane region" description="Helical" evidence="7">
    <location>
        <begin position="132"/>
        <end position="151"/>
    </location>
</feature>
<dbReference type="PANTHER" id="PTHR22926:SF3">
    <property type="entry name" value="UNDECAPRENYL-PHOSPHATE ALPHA-N-ACETYLGLUCOSAMINYL 1-PHOSPHATE TRANSFERASE"/>
    <property type="match status" value="1"/>
</dbReference>
<comment type="subcellular location">
    <subcellularLocation>
        <location evidence="1">Cell membrane</location>
        <topology evidence="1">Multi-pass membrane protein</topology>
    </subcellularLocation>
</comment>
<organism evidence="8">
    <name type="scientific">plant metagenome</name>
    <dbReference type="NCBI Taxonomy" id="1297885"/>
    <lineage>
        <taxon>unclassified sequences</taxon>
        <taxon>metagenomes</taxon>
        <taxon>organismal metagenomes</taxon>
    </lineage>
</organism>
<name>A0A484Q1V6_9ZZZZ</name>
<dbReference type="EMBL" id="CAADHY010000032">
    <property type="protein sequence ID" value="VFR32378.1"/>
    <property type="molecule type" value="Genomic_DNA"/>
</dbReference>
<keyword evidence="6 7" id="KW-0472">Membrane</keyword>
<dbReference type="GO" id="GO:0009103">
    <property type="term" value="P:lipopolysaccharide biosynthetic process"/>
    <property type="evidence" value="ECO:0007669"/>
    <property type="project" value="TreeGrafter"/>
</dbReference>